<protein>
    <recommendedName>
        <fullName evidence="5">Translation initiation factor IF-2</fullName>
    </recommendedName>
</protein>
<evidence type="ECO:0000313" key="4">
    <source>
        <dbReference type="Proteomes" id="UP001501243"/>
    </source>
</evidence>
<name>A0ABP8QAJ7_9BACT</name>
<evidence type="ECO:0000256" key="1">
    <source>
        <dbReference type="SAM" id="MobiDB-lite"/>
    </source>
</evidence>
<feature type="compositionally biased region" description="Polar residues" evidence="1">
    <location>
        <begin position="18"/>
        <end position="45"/>
    </location>
</feature>
<keyword evidence="2" id="KW-0732">Signal</keyword>
<keyword evidence="4" id="KW-1185">Reference proteome</keyword>
<dbReference type="EMBL" id="BAABGQ010000005">
    <property type="protein sequence ID" value="GAA4498886.1"/>
    <property type="molecule type" value="Genomic_DNA"/>
</dbReference>
<feature type="region of interest" description="Disordered" evidence="1">
    <location>
        <begin position="18"/>
        <end position="114"/>
    </location>
</feature>
<dbReference type="Proteomes" id="UP001501243">
    <property type="component" value="Unassembled WGS sequence"/>
</dbReference>
<gene>
    <name evidence="3" type="ORF">GCM10023172_16670</name>
</gene>
<feature type="chain" id="PRO_5045353048" description="Translation initiation factor IF-2" evidence="2">
    <location>
        <begin position="21"/>
        <end position="114"/>
    </location>
</feature>
<comment type="caution">
    <text evidence="3">The sequence shown here is derived from an EMBL/GenBank/DDBJ whole genome shotgun (WGS) entry which is preliminary data.</text>
</comment>
<sequence>MRIILLFASLLTLAAGTAVSQVRRPTTSPTVPQSGSLSDTGQPGTTLPAPSVPAYPRGYTDKHLGGTTTGTFPNGVPVRNLDNGTGRNDQPRANQAQPGAQPTRSIFRGRQRRS</sequence>
<reference evidence="4" key="1">
    <citation type="journal article" date="2019" name="Int. J. Syst. Evol. Microbiol.">
        <title>The Global Catalogue of Microorganisms (GCM) 10K type strain sequencing project: providing services to taxonomists for standard genome sequencing and annotation.</title>
        <authorList>
            <consortium name="The Broad Institute Genomics Platform"/>
            <consortium name="The Broad Institute Genome Sequencing Center for Infectious Disease"/>
            <person name="Wu L."/>
            <person name="Ma J."/>
        </authorList>
    </citation>
    <scope>NUCLEOTIDE SEQUENCE [LARGE SCALE GENOMIC DNA]</scope>
    <source>
        <strain evidence="4">JCM 17841</strain>
    </source>
</reference>
<evidence type="ECO:0000313" key="3">
    <source>
        <dbReference type="EMBL" id="GAA4498886.1"/>
    </source>
</evidence>
<evidence type="ECO:0008006" key="5">
    <source>
        <dbReference type="Google" id="ProtNLM"/>
    </source>
</evidence>
<feature type="compositionally biased region" description="Polar residues" evidence="1">
    <location>
        <begin position="82"/>
        <end position="104"/>
    </location>
</feature>
<organism evidence="3 4">
    <name type="scientific">Hymenobacter ginsengisoli</name>
    <dbReference type="NCBI Taxonomy" id="1051626"/>
    <lineage>
        <taxon>Bacteria</taxon>
        <taxon>Pseudomonadati</taxon>
        <taxon>Bacteroidota</taxon>
        <taxon>Cytophagia</taxon>
        <taxon>Cytophagales</taxon>
        <taxon>Hymenobacteraceae</taxon>
        <taxon>Hymenobacter</taxon>
    </lineage>
</organism>
<feature type="signal peptide" evidence="2">
    <location>
        <begin position="1"/>
        <end position="20"/>
    </location>
</feature>
<dbReference type="RefSeq" id="WP_208130659.1">
    <property type="nucleotide sequence ID" value="NZ_BAABGQ010000005.1"/>
</dbReference>
<evidence type="ECO:0000256" key="2">
    <source>
        <dbReference type="SAM" id="SignalP"/>
    </source>
</evidence>
<accession>A0ABP8QAJ7</accession>
<proteinExistence type="predicted"/>